<keyword evidence="1" id="KW-0175">Coiled coil</keyword>
<dbReference type="EMBL" id="JAPFFF010000055">
    <property type="protein sequence ID" value="KAK8838550.1"/>
    <property type="molecule type" value="Genomic_DNA"/>
</dbReference>
<evidence type="ECO:0000313" key="3">
    <source>
        <dbReference type="Proteomes" id="UP001470230"/>
    </source>
</evidence>
<feature type="coiled-coil region" evidence="1">
    <location>
        <begin position="39"/>
        <end position="73"/>
    </location>
</feature>
<accession>A0ABR2GZ80</accession>
<comment type="caution">
    <text evidence="2">The sequence shown here is derived from an EMBL/GenBank/DDBJ whole genome shotgun (WGS) entry which is preliminary data.</text>
</comment>
<organism evidence="2 3">
    <name type="scientific">Tritrichomonas musculus</name>
    <dbReference type="NCBI Taxonomy" id="1915356"/>
    <lineage>
        <taxon>Eukaryota</taxon>
        <taxon>Metamonada</taxon>
        <taxon>Parabasalia</taxon>
        <taxon>Tritrichomonadida</taxon>
        <taxon>Tritrichomonadidae</taxon>
        <taxon>Tritrichomonas</taxon>
    </lineage>
</organism>
<dbReference type="Proteomes" id="UP001470230">
    <property type="component" value="Unassembled WGS sequence"/>
</dbReference>
<evidence type="ECO:0000256" key="1">
    <source>
        <dbReference type="SAM" id="Coils"/>
    </source>
</evidence>
<proteinExistence type="predicted"/>
<keyword evidence="3" id="KW-1185">Reference proteome</keyword>
<reference evidence="2 3" key="1">
    <citation type="submission" date="2024-04" db="EMBL/GenBank/DDBJ databases">
        <title>Tritrichomonas musculus Genome.</title>
        <authorList>
            <person name="Alves-Ferreira E."/>
            <person name="Grigg M."/>
            <person name="Lorenzi H."/>
            <person name="Galac M."/>
        </authorList>
    </citation>
    <scope>NUCLEOTIDE SEQUENCE [LARGE SCALE GENOMIC DNA]</scope>
    <source>
        <strain evidence="2 3">EAF2021</strain>
    </source>
</reference>
<sequence>MFDEATRLCDYDIVELLFKESVKVSKEGTERANEIPADYESLILKNRQQEAQIKQLEKEVSRLKEESARLKEKELY</sequence>
<gene>
    <name evidence="2" type="ORF">M9Y10_033180</name>
</gene>
<name>A0ABR2GZ80_9EUKA</name>
<protein>
    <submittedName>
        <fullName evidence="2">Uncharacterized protein</fullName>
    </submittedName>
</protein>
<evidence type="ECO:0000313" key="2">
    <source>
        <dbReference type="EMBL" id="KAK8838550.1"/>
    </source>
</evidence>